<proteinExistence type="predicted"/>
<feature type="transmembrane region" description="Helical" evidence="6">
    <location>
        <begin position="112"/>
        <end position="131"/>
    </location>
</feature>
<gene>
    <name evidence="9" type="ORF">GCM10007116_17050</name>
    <name evidence="8" type="ORF">HS1genome_0414</name>
</gene>
<dbReference type="AlphaFoldDB" id="A0A348B1H3"/>
<dbReference type="Proteomes" id="UP000276741">
    <property type="component" value="Chromosome"/>
</dbReference>
<dbReference type="Gene3D" id="1.20.1250.20">
    <property type="entry name" value="MFS general substrate transporter like domains"/>
    <property type="match status" value="1"/>
</dbReference>
<dbReference type="Pfam" id="PF07690">
    <property type="entry name" value="MFS_1"/>
    <property type="match status" value="1"/>
</dbReference>
<feature type="transmembrane region" description="Helical" evidence="6">
    <location>
        <begin position="373"/>
        <end position="394"/>
    </location>
</feature>
<feature type="transmembrane region" description="Helical" evidence="6">
    <location>
        <begin position="171"/>
        <end position="195"/>
    </location>
</feature>
<keyword evidence="4 6" id="KW-0472">Membrane</keyword>
<feature type="transmembrane region" description="Helical" evidence="6">
    <location>
        <begin position="281"/>
        <end position="301"/>
    </location>
</feature>
<protein>
    <submittedName>
        <fullName evidence="8">MFS transporter</fullName>
    </submittedName>
</protein>
<evidence type="ECO:0000313" key="9">
    <source>
        <dbReference type="EMBL" id="GGU00317.1"/>
    </source>
</evidence>
<feature type="transmembrane region" description="Helical" evidence="6">
    <location>
        <begin position="345"/>
        <end position="361"/>
    </location>
</feature>
<dbReference type="GO" id="GO:0046943">
    <property type="term" value="F:carboxylic acid transmembrane transporter activity"/>
    <property type="evidence" value="ECO:0007669"/>
    <property type="project" value="TreeGrafter"/>
</dbReference>
<feature type="domain" description="Major facilitator superfamily (MFS) profile" evidence="7">
    <location>
        <begin position="47"/>
        <end position="461"/>
    </location>
</feature>
<evidence type="ECO:0000256" key="5">
    <source>
        <dbReference type="SAM" id="MobiDB-lite"/>
    </source>
</evidence>
<accession>A0A348B1H3</accession>
<dbReference type="InterPro" id="IPR020846">
    <property type="entry name" value="MFS_dom"/>
</dbReference>
<keyword evidence="2 6" id="KW-0812">Transmembrane</keyword>
<dbReference type="RefSeq" id="WP_126449316.1">
    <property type="nucleotide sequence ID" value="NZ_AP018553.1"/>
</dbReference>
<dbReference type="EMBL" id="AP018553">
    <property type="protein sequence ID" value="BBD72025.1"/>
    <property type="molecule type" value="Genomic_DNA"/>
</dbReference>
<evidence type="ECO:0000256" key="4">
    <source>
        <dbReference type="ARBA" id="ARBA00023136"/>
    </source>
</evidence>
<feature type="region of interest" description="Disordered" evidence="5">
    <location>
        <begin position="1"/>
        <end position="36"/>
    </location>
</feature>
<dbReference type="SUPFAM" id="SSF103473">
    <property type="entry name" value="MFS general substrate transporter"/>
    <property type="match status" value="1"/>
</dbReference>
<sequence length="471" mass="51650">MKKGEENKDPLSKAGNPGAESSPTGSPEKTGEKTAPSKETTGYVVLAALLIYLGWGLINTDGNLILILSGPITSTLHLSLQQYSYVISGGFFASFVVSLILGPLGDRLGRRFILQFTLVGTAFFSMLQYFINGFLSWFGIRLAAGAFTGGEWGAGSTLLSEVVGKRLRGLALSIMQSGWVFGYGLASAIALFTISTFGPTYGWRVAFLFAFLPALLVLLLRGLKLKDSTRFEHLKAVREAKKRGDTETLNRLLQQYSVNVNQLGRGQYGQLLAKDLRRTTLVLAFWNFLTTGIAITANSFQPIYFQDVKGFPYVELATMFTVVSFAGIIGYIINGVLNDWIGAKYSIIIFALIESIGIYLLTFDVAHSLLTLYAYYILFFFTENGQFSALVRLNSEAFPTRVRATGAIWGGAFWSLGQAVWPLLFAALIPALSFNGAWLWVEVVPELLGLVILGVVMKNIPPRKELEEIAI</sequence>
<feature type="transmembrane region" description="Helical" evidence="6">
    <location>
        <begin position="40"/>
        <end position="58"/>
    </location>
</feature>
<dbReference type="GeneID" id="38665920"/>
<dbReference type="CDD" id="cd17316">
    <property type="entry name" value="MFS_SV2_like"/>
    <property type="match status" value="1"/>
</dbReference>
<name>A0A348B1H3_9CREN</name>
<feature type="transmembrane region" description="Helical" evidence="6">
    <location>
        <begin position="437"/>
        <end position="456"/>
    </location>
</feature>
<dbReference type="PROSITE" id="PS50850">
    <property type="entry name" value="MFS"/>
    <property type="match status" value="1"/>
</dbReference>
<dbReference type="InterPro" id="IPR011701">
    <property type="entry name" value="MFS"/>
</dbReference>
<dbReference type="GO" id="GO:0005886">
    <property type="term" value="C:plasma membrane"/>
    <property type="evidence" value="ECO:0007669"/>
    <property type="project" value="TreeGrafter"/>
</dbReference>
<feature type="transmembrane region" description="Helical" evidence="6">
    <location>
        <begin position="313"/>
        <end position="333"/>
    </location>
</feature>
<comment type="subcellular location">
    <subcellularLocation>
        <location evidence="1">Membrane</location>
        <topology evidence="1">Multi-pass membrane protein</topology>
    </subcellularLocation>
</comment>
<feature type="transmembrane region" description="Helical" evidence="6">
    <location>
        <begin position="406"/>
        <end position="431"/>
    </location>
</feature>
<dbReference type="InterPro" id="IPR036259">
    <property type="entry name" value="MFS_trans_sf"/>
</dbReference>
<reference evidence="9" key="4">
    <citation type="submission" date="2020-09" db="EMBL/GenBank/DDBJ databases">
        <authorList>
            <person name="Sun Q."/>
            <person name="Ohkuma M."/>
        </authorList>
    </citation>
    <scope>NUCLEOTIDE SEQUENCE</scope>
    <source>
        <strain evidence="9">JCM 31740</strain>
    </source>
</reference>
<evidence type="ECO:0000256" key="1">
    <source>
        <dbReference type="ARBA" id="ARBA00004141"/>
    </source>
</evidence>
<feature type="transmembrane region" description="Helical" evidence="6">
    <location>
        <begin position="201"/>
        <end position="220"/>
    </location>
</feature>
<evidence type="ECO:0000313" key="10">
    <source>
        <dbReference type="Proteomes" id="UP000276741"/>
    </source>
</evidence>
<dbReference type="PANTHER" id="PTHR23508">
    <property type="entry name" value="CARBOXYLIC ACID TRANSPORTER PROTEIN HOMOLOG"/>
    <property type="match status" value="1"/>
</dbReference>
<organism evidence="8 10">
    <name type="scientific">Sulfodiicoccus acidiphilus</name>
    <dbReference type="NCBI Taxonomy" id="1670455"/>
    <lineage>
        <taxon>Archaea</taxon>
        <taxon>Thermoproteota</taxon>
        <taxon>Thermoprotei</taxon>
        <taxon>Sulfolobales</taxon>
        <taxon>Sulfolobaceae</taxon>
        <taxon>Sulfodiicoccus</taxon>
    </lineage>
</organism>
<evidence type="ECO:0000256" key="2">
    <source>
        <dbReference type="ARBA" id="ARBA00022692"/>
    </source>
</evidence>
<dbReference type="KEGG" id="sacd:HS1genome_0414"/>
<dbReference type="OrthoDB" id="117970at2157"/>
<evidence type="ECO:0000313" key="8">
    <source>
        <dbReference type="EMBL" id="BBD72025.1"/>
    </source>
</evidence>
<evidence type="ECO:0000256" key="6">
    <source>
        <dbReference type="SAM" id="Phobius"/>
    </source>
</evidence>
<dbReference type="PANTHER" id="PTHR23508:SF10">
    <property type="entry name" value="CARBOXYLIC ACID TRANSPORTER PROTEIN HOMOLOG"/>
    <property type="match status" value="1"/>
</dbReference>
<reference evidence="10" key="2">
    <citation type="submission" date="2018-04" db="EMBL/GenBank/DDBJ databases">
        <title>Complete genome sequence of Sulfodiicoccus acidiphilus strain HS-1.</title>
        <authorList>
            <person name="Sakai H.D."/>
            <person name="Kurosawa N."/>
        </authorList>
    </citation>
    <scope>NUCLEOTIDE SEQUENCE [LARGE SCALE GENOMIC DNA]</scope>
    <source>
        <strain evidence="10">HS-1</strain>
    </source>
</reference>
<dbReference type="EMBL" id="BMQS01000016">
    <property type="protein sequence ID" value="GGU00317.1"/>
    <property type="molecule type" value="Genomic_DNA"/>
</dbReference>
<dbReference type="Proteomes" id="UP000616143">
    <property type="component" value="Unassembled WGS sequence"/>
</dbReference>
<keyword evidence="3 6" id="KW-1133">Transmembrane helix</keyword>
<evidence type="ECO:0000259" key="7">
    <source>
        <dbReference type="PROSITE" id="PS50850"/>
    </source>
</evidence>
<feature type="transmembrane region" description="Helical" evidence="6">
    <location>
        <begin position="137"/>
        <end position="159"/>
    </location>
</feature>
<keyword evidence="10" id="KW-1185">Reference proteome</keyword>
<reference evidence="9" key="1">
    <citation type="journal article" date="2014" name="Int. J. Syst. Evol. Microbiol.">
        <title>Complete genome sequence of Corynebacterium casei LMG S-19264T (=DSM 44701T), isolated from a smear-ripened cheese.</title>
        <authorList>
            <consortium name="US DOE Joint Genome Institute (JGI-PGF)"/>
            <person name="Walter F."/>
            <person name="Albersmeier A."/>
            <person name="Kalinowski J."/>
            <person name="Ruckert C."/>
        </authorList>
    </citation>
    <scope>NUCLEOTIDE SEQUENCE</scope>
    <source>
        <strain evidence="9">JCM 31740</strain>
    </source>
</reference>
<evidence type="ECO:0000256" key="3">
    <source>
        <dbReference type="ARBA" id="ARBA00022989"/>
    </source>
</evidence>
<feature type="transmembrane region" description="Helical" evidence="6">
    <location>
        <begin position="83"/>
        <end position="105"/>
    </location>
</feature>
<feature type="compositionally biased region" description="Basic and acidic residues" evidence="5">
    <location>
        <begin position="1"/>
        <end position="11"/>
    </location>
</feature>
<reference evidence="8" key="3">
    <citation type="journal article" date="2019" name="BMC Res. Notes">
        <title>Complete genome sequence of the Sulfodiicoccus acidiphilus strain HS-1T, the first crenarchaeon that lacks polB3, isolated from an acidic hot spring in Ohwaku-dani, Hakone, Japan.</title>
        <authorList>
            <person name="Sakai H.D."/>
            <person name="Kurosawa N."/>
        </authorList>
    </citation>
    <scope>NUCLEOTIDE SEQUENCE</scope>
    <source>
        <strain evidence="8">HS-1</strain>
    </source>
</reference>